<dbReference type="FunFam" id="4.10.900.10:FF:000003">
    <property type="entry name" value="Desmoglein 1"/>
    <property type="match status" value="1"/>
</dbReference>
<dbReference type="Proteomes" id="UP001557470">
    <property type="component" value="Unassembled WGS sequence"/>
</dbReference>
<dbReference type="Gene3D" id="4.10.900.10">
    <property type="entry name" value="TCF3-CBD (Catenin binding domain)"/>
    <property type="match status" value="1"/>
</dbReference>
<evidence type="ECO:0000256" key="3">
    <source>
        <dbReference type="ARBA" id="ARBA00022692"/>
    </source>
</evidence>
<evidence type="ECO:0000256" key="6">
    <source>
        <dbReference type="SAM" id="MobiDB-lite"/>
    </source>
</evidence>
<dbReference type="InterPro" id="IPR000233">
    <property type="entry name" value="Cadherin_Y-type_LIR"/>
</dbReference>
<dbReference type="EMBL" id="JAGEUA010000001">
    <property type="protein sequence ID" value="KAL1022681.1"/>
    <property type="molecule type" value="Genomic_DNA"/>
</dbReference>
<evidence type="ECO:0000256" key="5">
    <source>
        <dbReference type="ARBA" id="ARBA00023180"/>
    </source>
</evidence>
<keyword evidence="5" id="KW-0325">Glycoprotein</keyword>
<comment type="caution">
    <text evidence="8">The sequence shown here is derived from an EMBL/GenBank/DDBJ whole genome shotgun (WGS) entry which is preliminary data.</text>
</comment>
<name>A0ABD0Y9U5_UMBPY</name>
<dbReference type="PRINTS" id="PR01818">
    <property type="entry name" value="DESMOCADHERN"/>
</dbReference>
<gene>
    <name evidence="8" type="ORF">UPYG_G00030960</name>
</gene>
<keyword evidence="4" id="KW-1133">Transmembrane helix</keyword>
<reference evidence="8 9" key="1">
    <citation type="submission" date="2024-06" db="EMBL/GenBank/DDBJ databases">
        <authorList>
            <person name="Pan Q."/>
            <person name="Wen M."/>
            <person name="Jouanno E."/>
            <person name="Zahm M."/>
            <person name="Klopp C."/>
            <person name="Cabau C."/>
            <person name="Louis A."/>
            <person name="Berthelot C."/>
            <person name="Parey E."/>
            <person name="Roest Crollius H."/>
            <person name="Montfort J."/>
            <person name="Robinson-Rechavi M."/>
            <person name="Bouchez O."/>
            <person name="Lampietro C."/>
            <person name="Lopez Roques C."/>
            <person name="Donnadieu C."/>
            <person name="Postlethwait J."/>
            <person name="Bobe J."/>
            <person name="Verreycken H."/>
            <person name="Guiguen Y."/>
        </authorList>
    </citation>
    <scope>NUCLEOTIDE SEQUENCE [LARGE SCALE GENOMIC DNA]</scope>
    <source>
        <strain evidence="8">Up_M1</strain>
        <tissue evidence="8">Testis</tissue>
    </source>
</reference>
<evidence type="ECO:0000313" key="8">
    <source>
        <dbReference type="EMBL" id="KAL1022681.1"/>
    </source>
</evidence>
<dbReference type="Pfam" id="PF01049">
    <property type="entry name" value="CADH_Y-type_LIR"/>
    <property type="match status" value="1"/>
</dbReference>
<dbReference type="InterPro" id="IPR009122">
    <property type="entry name" value="Desmosomal_cadherin"/>
</dbReference>
<feature type="compositionally biased region" description="Polar residues" evidence="6">
    <location>
        <begin position="312"/>
        <end position="326"/>
    </location>
</feature>
<keyword evidence="4" id="KW-0472">Membrane</keyword>
<evidence type="ECO:0000256" key="4">
    <source>
        <dbReference type="ARBA" id="ARBA00022989"/>
    </source>
</evidence>
<organism evidence="8 9">
    <name type="scientific">Umbra pygmaea</name>
    <name type="common">Eastern mudminnow</name>
    <dbReference type="NCBI Taxonomy" id="75934"/>
    <lineage>
        <taxon>Eukaryota</taxon>
        <taxon>Metazoa</taxon>
        <taxon>Chordata</taxon>
        <taxon>Craniata</taxon>
        <taxon>Vertebrata</taxon>
        <taxon>Euteleostomi</taxon>
        <taxon>Actinopterygii</taxon>
        <taxon>Neopterygii</taxon>
        <taxon>Teleostei</taxon>
        <taxon>Protacanthopterygii</taxon>
        <taxon>Esociformes</taxon>
        <taxon>Umbridae</taxon>
        <taxon>Umbra</taxon>
    </lineage>
</organism>
<feature type="compositionally biased region" description="Low complexity" evidence="6">
    <location>
        <begin position="327"/>
        <end position="339"/>
    </location>
</feature>
<feature type="domain" description="Cadherin Y-type LIR-motif" evidence="7">
    <location>
        <begin position="48"/>
        <end position="95"/>
    </location>
</feature>
<keyword evidence="2" id="KW-1003">Cell membrane</keyword>
<sequence length="357" mass="37553">MGQQGGAWWSQYESGEGGGGAYDGMALPDRLLQEYYSQKARAENQVQKDSLLVYDYEGQGSPVGSVGCCSLLEDNGDLQFLNDLGPKFKTLAEVCRGERFQTESFAPPPPRPVVSMPTAASSVITSVVSNAFSEAQPKAPCPAPIQTPAPIKAPAPIQAPAPIPAQRPPKVTHVEKTVVNGTARTDQSAAVRQERGGGSQTILLQQQPVYYSTVQPMMQPMMQPMQYVVEQQQVPSMQGMVMVTGPPAGGMVMQGQQVLTGTLGRRDGGMVLLERGGAGGQGGGLEGGLIQMGNTSGPQSMMLVEGQMMQGEHSTGPTVSLQNSTAGSSSQVSGGNISSTHRVVTEKRVVTNQSTSK</sequence>
<protein>
    <recommendedName>
        <fullName evidence="7">Cadherin Y-type LIR-motif domain-containing protein</fullName>
    </recommendedName>
</protein>
<keyword evidence="9" id="KW-1185">Reference proteome</keyword>
<accession>A0ABD0Y9U5</accession>
<dbReference type="InterPro" id="IPR027397">
    <property type="entry name" value="Catenin-bd_sf"/>
</dbReference>
<feature type="region of interest" description="Disordered" evidence="6">
    <location>
        <begin position="309"/>
        <end position="357"/>
    </location>
</feature>
<proteinExistence type="predicted"/>
<evidence type="ECO:0000256" key="2">
    <source>
        <dbReference type="ARBA" id="ARBA00022475"/>
    </source>
</evidence>
<dbReference type="AlphaFoldDB" id="A0ABD0Y9U5"/>
<evidence type="ECO:0000256" key="1">
    <source>
        <dbReference type="ARBA" id="ARBA00004236"/>
    </source>
</evidence>
<evidence type="ECO:0000259" key="7">
    <source>
        <dbReference type="Pfam" id="PF01049"/>
    </source>
</evidence>
<dbReference type="GO" id="GO:0002009">
    <property type="term" value="P:morphogenesis of an epithelium"/>
    <property type="evidence" value="ECO:0007669"/>
    <property type="project" value="UniProtKB-ARBA"/>
</dbReference>
<comment type="subcellular location">
    <subcellularLocation>
        <location evidence="1">Cell membrane</location>
    </subcellularLocation>
</comment>
<dbReference type="PRINTS" id="PR01819">
    <property type="entry name" value="DESMOGLEIN"/>
</dbReference>
<dbReference type="GO" id="GO:0005886">
    <property type="term" value="C:plasma membrane"/>
    <property type="evidence" value="ECO:0007669"/>
    <property type="project" value="UniProtKB-SubCell"/>
</dbReference>
<keyword evidence="3" id="KW-0812">Transmembrane</keyword>
<evidence type="ECO:0000313" key="9">
    <source>
        <dbReference type="Proteomes" id="UP001557470"/>
    </source>
</evidence>